<name>A0ABS9ANI7_9GAMM</name>
<dbReference type="Gene3D" id="3.30.450.20">
    <property type="entry name" value="PAS domain"/>
    <property type="match status" value="2"/>
</dbReference>
<protein>
    <submittedName>
        <fullName evidence="8">EAL domain-containing protein</fullName>
    </submittedName>
</protein>
<dbReference type="PROSITE" id="PS50112">
    <property type="entry name" value="PAS"/>
    <property type="match status" value="2"/>
</dbReference>
<dbReference type="InterPro" id="IPR029787">
    <property type="entry name" value="Nucleotide_cyclase"/>
</dbReference>
<dbReference type="Pfam" id="PF13426">
    <property type="entry name" value="PAS_9"/>
    <property type="match status" value="1"/>
</dbReference>
<dbReference type="PROSITE" id="PS50110">
    <property type="entry name" value="RESPONSE_REGULATORY"/>
    <property type="match status" value="1"/>
</dbReference>
<dbReference type="SUPFAM" id="SSF55785">
    <property type="entry name" value="PYP-like sensor domain (PAS domain)"/>
    <property type="match status" value="2"/>
</dbReference>
<dbReference type="PROSITE" id="PS50883">
    <property type="entry name" value="EAL"/>
    <property type="match status" value="1"/>
</dbReference>
<dbReference type="InterPro" id="IPR000014">
    <property type="entry name" value="PAS"/>
</dbReference>
<dbReference type="InterPro" id="IPR043128">
    <property type="entry name" value="Rev_trsase/Diguanyl_cyclase"/>
</dbReference>
<keyword evidence="2" id="KW-0175">Coiled coil</keyword>
<evidence type="ECO:0000259" key="7">
    <source>
        <dbReference type="PROSITE" id="PS50887"/>
    </source>
</evidence>
<dbReference type="PANTHER" id="PTHR44757">
    <property type="entry name" value="DIGUANYLATE CYCLASE DGCP"/>
    <property type="match status" value="1"/>
</dbReference>
<dbReference type="RefSeq" id="WP_010629458.1">
    <property type="nucleotide sequence ID" value="NZ_JABFTV010000002.1"/>
</dbReference>
<dbReference type="NCBIfam" id="TIGR00254">
    <property type="entry name" value="GGDEF"/>
    <property type="match status" value="1"/>
</dbReference>
<dbReference type="CDD" id="cd17569">
    <property type="entry name" value="REC_HupR-like"/>
    <property type="match status" value="1"/>
</dbReference>
<dbReference type="SMART" id="SM00448">
    <property type="entry name" value="REC"/>
    <property type="match status" value="1"/>
</dbReference>
<dbReference type="SMART" id="SM00091">
    <property type="entry name" value="PAS"/>
    <property type="match status" value="2"/>
</dbReference>
<dbReference type="SUPFAM" id="SSF52172">
    <property type="entry name" value="CheY-like"/>
    <property type="match status" value="1"/>
</dbReference>
<dbReference type="PANTHER" id="PTHR44757:SF2">
    <property type="entry name" value="BIOFILM ARCHITECTURE MAINTENANCE PROTEIN MBAA"/>
    <property type="match status" value="1"/>
</dbReference>
<feature type="domain" description="Response regulatory" evidence="3">
    <location>
        <begin position="701"/>
        <end position="816"/>
    </location>
</feature>
<dbReference type="InterPro" id="IPR011006">
    <property type="entry name" value="CheY-like_superfamily"/>
</dbReference>
<sequence>MSNALELQLASCQEQCKRLEARLNRLLESITDGFIKVDKEWCITNVNPAAERIIGSPREALVGQLLWDAFPDVKGTRFETEYRRAFDESVPASFEAYYAKLDLWVEVNVHPNEEGLAIYFQDIGQRKKADVKLRILERGIESSVNGVVIADARAPDLPIVYVNAAFERITGYSRDEVMGRNCRFLQGDQPDPALGQRIRRELDAQRDFHMTLCNYRKDGSPFWNDLHISPVRDDTQQISHYIGILNDISAEREYESRLAYHADHDVLTGLANRHYLERRLRQSCTPSPGQPQRIALLYLDLDDFQSINDSLGHEQGDRILIEVAARLVQQVRRSDTVARIGGDAFIVMLPEPDDIIAIVERLLTAVARPYLIDQRELHLTASIGIALHDGSGAPDQLIQQADLAMYQAKRRGRNTYYWFSRELDDRVSHRVALRSALQRAIDEGQFELHYQPQFHGASSRVVGYEALIRWHHPERGFIPPGEFIGLAEETGQIVAINDWVVRTACQDNRRLMDMGLGQLPMAVNLSPTQFHRSGFVEAVLAMLEETGLPAALLELELTENILMDSTDKAIETLSALRQHGIGVVIDDFGTGFSSLSYLKHLPIDKIKIDRSFIKDVISDHRDAAIVQGIIAMANRLQLKVIAEGVETQAHHAYLSRLWCDLFQGFYFARPMPFDDLVAFMREHNARAHETDLAQPDASTPTILLVDDEINVLRALTRTLRREGYRILTASSAQQAFELLATEEVALVISDQRMPEMNGTEFLKRIKALYPRTLQILLSGYTDLKTVTEAINEGAVYKFLTKPWDDDELRLIVHQTVREAVSLHDDTGRGG</sequence>
<reference evidence="8 9" key="1">
    <citation type="journal article" date="2021" name="Front. Microbiol.">
        <title>Aerobic Denitrification and Heterotrophic Sulfur Oxidation in the Genus Halomonas Revealed by Six Novel Species Characterizations and Genome-Based Analysis.</title>
        <authorList>
            <person name="Wang L."/>
            <person name="Shao Z."/>
        </authorList>
    </citation>
    <scope>NUCLEOTIDE SEQUENCE [LARGE SCALE GENOMIC DNA]</scope>
    <source>
        <strain evidence="8 9">MCCC 1A11058</strain>
    </source>
</reference>
<dbReference type="InterPro" id="IPR035965">
    <property type="entry name" value="PAS-like_dom_sf"/>
</dbReference>
<feature type="coiled-coil region" evidence="2">
    <location>
        <begin position="2"/>
        <end position="29"/>
    </location>
</feature>
<dbReference type="CDD" id="cd00130">
    <property type="entry name" value="PAS"/>
    <property type="match status" value="2"/>
</dbReference>
<dbReference type="InterPro" id="IPR000700">
    <property type="entry name" value="PAS-assoc_C"/>
</dbReference>
<accession>A0ABS9ANI7</accession>
<feature type="domain" description="PAC" evidence="5">
    <location>
        <begin position="206"/>
        <end position="260"/>
    </location>
</feature>
<dbReference type="InterPro" id="IPR001633">
    <property type="entry name" value="EAL_dom"/>
</dbReference>
<organism evidence="8 9">
    <name type="scientific">Billgrantia aerodenitrificans</name>
    <dbReference type="NCBI Taxonomy" id="2733483"/>
    <lineage>
        <taxon>Bacteria</taxon>
        <taxon>Pseudomonadati</taxon>
        <taxon>Pseudomonadota</taxon>
        <taxon>Gammaproteobacteria</taxon>
        <taxon>Oceanospirillales</taxon>
        <taxon>Halomonadaceae</taxon>
        <taxon>Billgrantia</taxon>
    </lineage>
</organism>
<keyword evidence="9" id="KW-1185">Reference proteome</keyword>
<dbReference type="Proteomes" id="UP001320272">
    <property type="component" value="Unassembled WGS sequence"/>
</dbReference>
<dbReference type="SUPFAM" id="SSF141868">
    <property type="entry name" value="EAL domain-like"/>
    <property type="match status" value="1"/>
</dbReference>
<dbReference type="Pfam" id="PF08448">
    <property type="entry name" value="PAS_4"/>
    <property type="match status" value="1"/>
</dbReference>
<proteinExistence type="predicted"/>
<dbReference type="Gene3D" id="3.30.70.270">
    <property type="match status" value="1"/>
</dbReference>
<evidence type="ECO:0000313" key="9">
    <source>
        <dbReference type="Proteomes" id="UP001320272"/>
    </source>
</evidence>
<dbReference type="SMART" id="SM00052">
    <property type="entry name" value="EAL"/>
    <property type="match status" value="1"/>
</dbReference>
<feature type="domain" description="GGDEF" evidence="7">
    <location>
        <begin position="292"/>
        <end position="421"/>
    </location>
</feature>
<dbReference type="SMART" id="SM00086">
    <property type="entry name" value="PAC"/>
    <property type="match status" value="1"/>
</dbReference>
<dbReference type="InterPro" id="IPR000160">
    <property type="entry name" value="GGDEF_dom"/>
</dbReference>
<feature type="modified residue" description="4-aspartylphosphate" evidence="1">
    <location>
        <position position="750"/>
    </location>
</feature>
<dbReference type="InterPro" id="IPR013656">
    <property type="entry name" value="PAS_4"/>
</dbReference>
<dbReference type="Pfam" id="PF00990">
    <property type="entry name" value="GGDEF"/>
    <property type="match status" value="1"/>
</dbReference>
<dbReference type="InterPro" id="IPR035919">
    <property type="entry name" value="EAL_sf"/>
</dbReference>
<evidence type="ECO:0000259" key="3">
    <source>
        <dbReference type="PROSITE" id="PS50110"/>
    </source>
</evidence>
<dbReference type="PROSITE" id="PS50113">
    <property type="entry name" value="PAC"/>
    <property type="match status" value="1"/>
</dbReference>
<dbReference type="Pfam" id="PF00072">
    <property type="entry name" value="Response_reg"/>
    <property type="match status" value="1"/>
</dbReference>
<dbReference type="InterPro" id="IPR001789">
    <property type="entry name" value="Sig_transdc_resp-reg_receiver"/>
</dbReference>
<comment type="caution">
    <text evidence="8">The sequence shown here is derived from an EMBL/GenBank/DDBJ whole genome shotgun (WGS) entry which is preliminary data.</text>
</comment>
<feature type="domain" description="PAS" evidence="4">
    <location>
        <begin position="19"/>
        <end position="64"/>
    </location>
</feature>
<dbReference type="EMBL" id="JABFTV010000002">
    <property type="protein sequence ID" value="MCE8023296.1"/>
    <property type="molecule type" value="Genomic_DNA"/>
</dbReference>
<evidence type="ECO:0000259" key="6">
    <source>
        <dbReference type="PROSITE" id="PS50883"/>
    </source>
</evidence>
<dbReference type="SMART" id="SM00267">
    <property type="entry name" value="GGDEF"/>
    <property type="match status" value="1"/>
</dbReference>
<keyword evidence="1" id="KW-0597">Phosphoprotein</keyword>
<dbReference type="PROSITE" id="PS50887">
    <property type="entry name" value="GGDEF"/>
    <property type="match status" value="1"/>
</dbReference>
<feature type="domain" description="PAS" evidence="4">
    <location>
        <begin position="132"/>
        <end position="181"/>
    </location>
</feature>
<feature type="domain" description="EAL" evidence="6">
    <location>
        <begin position="430"/>
        <end position="684"/>
    </location>
</feature>
<dbReference type="SUPFAM" id="SSF55073">
    <property type="entry name" value="Nucleotide cyclase"/>
    <property type="match status" value="1"/>
</dbReference>
<evidence type="ECO:0000256" key="1">
    <source>
        <dbReference type="PROSITE-ProRule" id="PRU00169"/>
    </source>
</evidence>
<dbReference type="Pfam" id="PF00563">
    <property type="entry name" value="EAL"/>
    <property type="match status" value="1"/>
</dbReference>
<dbReference type="NCBIfam" id="TIGR00229">
    <property type="entry name" value="sensory_box"/>
    <property type="match status" value="2"/>
</dbReference>
<evidence type="ECO:0000259" key="4">
    <source>
        <dbReference type="PROSITE" id="PS50112"/>
    </source>
</evidence>
<dbReference type="Gene3D" id="3.20.20.450">
    <property type="entry name" value="EAL domain"/>
    <property type="match status" value="1"/>
</dbReference>
<dbReference type="InterPro" id="IPR001610">
    <property type="entry name" value="PAC"/>
</dbReference>
<dbReference type="CDD" id="cd01948">
    <property type="entry name" value="EAL"/>
    <property type="match status" value="1"/>
</dbReference>
<dbReference type="Gene3D" id="3.40.50.2300">
    <property type="match status" value="1"/>
</dbReference>
<dbReference type="CDD" id="cd01949">
    <property type="entry name" value="GGDEF"/>
    <property type="match status" value="1"/>
</dbReference>
<evidence type="ECO:0000256" key="2">
    <source>
        <dbReference type="SAM" id="Coils"/>
    </source>
</evidence>
<dbReference type="InterPro" id="IPR052155">
    <property type="entry name" value="Biofilm_reg_signaling"/>
</dbReference>
<gene>
    <name evidence="8" type="ORF">HOP59_04050</name>
</gene>
<evidence type="ECO:0000259" key="5">
    <source>
        <dbReference type="PROSITE" id="PS50113"/>
    </source>
</evidence>
<evidence type="ECO:0000313" key="8">
    <source>
        <dbReference type="EMBL" id="MCE8023296.1"/>
    </source>
</evidence>